<dbReference type="Proteomes" id="UP000799436">
    <property type="component" value="Unassembled WGS sequence"/>
</dbReference>
<evidence type="ECO:0000313" key="1">
    <source>
        <dbReference type="EMBL" id="KAF2764201.1"/>
    </source>
</evidence>
<evidence type="ECO:0000313" key="2">
    <source>
        <dbReference type="Proteomes" id="UP000799436"/>
    </source>
</evidence>
<organism evidence="1 2">
    <name type="scientific">Teratosphaeria nubilosa</name>
    <dbReference type="NCBI Taxonomy" id="161662"/>
    <lineage>
        <taxon>Eukaryota</taxon>
        <taxon>Fungi</taxon>
        <taxon>Dikarya</taxon>
        <taxon>Ascomycota</taxon>
        <taxon>Pezizomycotina</taxon>
        <taxon>Dothideomycetes</taxon>
        <taxon>Dothideomycetidae</taxon>
        <taxon>Mycosphaerellales</taxon>
        <taxon>Teratosphaeriaceae</taxon>
        <taxon>Teratosphaeria</taxon>
    </lineage>
</organism>
<protein>
    <submittedName>
        <fullName evidence="1">Uncharacterized protein</fullName>
    </submittedName>
</protein>
<sequence>MVRVVMMRELEGCGGCRWILCVWRSRRETVELKWMVSIHTLRPPLVVHVWSLAKILCICVVLRTHRNKHIQRGQTRSLAWPCRFDAFGTSSTSHNSRAHMPLPVRSAPGLGQGYPAVMMTDVAWIRNARHRRHSSRAGQTTTHGEGCGYVEAADGQCGSVALSSATPWRRARLPRGLSGVARSG</sequence>
<accession>A0A6G1KU90</accession>
<dbReference type="EMBL" id="ML995934">
    <property type="protein sequence ID" value="KAF2764201.1"/>
    <property type="molecule type" value="Genomic_DNA"/>
</dbReference>
<reference evidence="1" key="1">
    <citation type="journal article" date="2020" name="Stud. Mycol.">
        <title>101 Dothideomycetes genomes: a test case for predicting lifestyles and emergence of pathogens.</title>
        <authorList>
            <person name="Haridas S."/>
            <person name="Albert R."/>
            <person name="Binder M."/>
            <person name="Bloem J."/>
            <person name="Labutti K."/>
            <person name="Salamov A."/>
            <person name="Andreopoulos B."/>
            <person name="Baker S."/>
            <person name="Barry K."/>
            <person name="Bills G."/>
            <person name="Bluhm B."/>
            <person name="Cannon C."/>
            <person name="Castanera R."/>
            <person name="Culley D."/>
            <person name="Daum C."/>
            <person name="Ezra D."/>
            <person name="Gonzalez J."/>
            <person name="Henrissat B."/>
            <person name="Kuo A."/>
            <person name="Liang C."/>
            <person name="Lipzen A."/>
            <person name="Lutzoni F."/>
            <person name="Magnuson J."/>
            <person name="Mondo S."/>
            <person name="Nolan M."/>
            <person name="Ohm R."/>
            <person name="Pangilinan J."/>
            <person name="Park H.-J."/>
            <person name="Ramirez L."/>
            <person name="Alfaro M."/>
            <person name="Sun H."/>
            <person name="Tritt A."/>
            <person name="Yoshinaga Y."/>
            <person name="Zwiers L.-H."/>
            <person name="Turgeon B."/>
            <person name="Goodwin S."/>
            <person name="Spatafora J."/>
            <person name="Crous P."/>
            <person name="Grigoriev I."/>
        </authorList>
    </citation>
    <scope>NUCLEOTIDE SEQUENCE</scope>
    <source>
        <strain evidence="1">CBS 116005</strain>
    </source>
</reference>
<proteinExistence type="predicted"/>
<gene>
    <name evidence="1" type="ORF">EJ03DRAFT_35294</name>
</gene>
<dbReference type="AlphaFoldDB" id="A0A6G1KU90"/>
<keyword evidence="2" id="KW-1185">Reference proteome</keyword>
<name>A0A6G1KU90_9PEZI</name>